<keyword evidence="2 5" id="KW-0732">Signal</keyword>
<dbReference type="EMBL" id="LNIX01000016">
    <property type="protein sequence ID" value="OXA45848.1"/>
    <property type="molecule type" value="Genomic_DNA"/>
</dbReference>
<organism evidence="7 8">
    <name type="scientific">Folsomia candida</name>
    <name type="common">Springtail</name>
    <dbReference type="NCBI Taxonomy" id="158441"/>
    <lineage>
        <taxon>Eukaryota</taxon>
        <taxon>Metazoa</taxon>
        <taxon>Ecdysozoa</taxon>
        <taxon>Arthropoda</taxon>
        <taxon>Hexapoda</taxon>
        <taxon>Collembola</taxon>
        <taxon>Entomobryomorpha</taxon>
        <taxon>Isotomoidea</taxon>
        <taxon>Isotomidae</taxon>
        <taxon>Proisotominae</taxon>
        <taxon>Folsomia</taxon>
    </lineage>
</organism>
<reference evidence="7 8" key="1">
    <citation type="submission" date="2015-12" db="EMBL/GenBank/DDBJ databases">
        <title>The genome of Folsomia candida.</title>
        <authorList>
            <person name="Faddeeva A."/>
            <person name="Derks M.F."/>
            <person name="Anvar Y."/>
            <person name="Smit S."/>
            <person name="Van Straalen N."/>
            <person name="Roelofs D."/>
        </authorList>
    </citation>
    <scope>NUCLEOTIDE SEQUENCE [LARGE SCALE GENOMIC DNA]</scope>
    <source>
        <strain evidence="7 8">VU population</strain>
        <tissue evidence="7">Whole body</tissue>
    </source>
</reference>
<dbReference type="InterPro" id="IPR002018">
    <property type="entry name" value="CarbesteraseB"/>
</dbReference>
<evidence type="ECO:0000313" key="8">
    <source>
        <dbReference type="Proteomes" id="UP000198287"/>
    </source>
</evidence>
<keyword evidence="8" id="KW-1185">Reference proteome</keyword>
<dbReference type="PANTHER" id="PTHR43903">
    <property type="entry name" value="NEUROLIGIN"/>
    <property type="match status" value="1"/>
</dbReference>
<dbReference type="Pfam" id="PF00135">
    <property type="entry name" value="COesterase"/>
    <property type="match status" value="1"/>
</dbReference>
<dbReference type="OMA" id="GTSANMD"/>
<dbReference type="Proteomes" id="UP000198287">
    <property type="component" value="Unassembled WGS sequence"/>
</dbReference>
<feature type="chain" id="PRO_5012330233" evidence="5">
    <location>
        <begin position="16"/>
        <end position="202"/>
    </location>
</feature>
<feature type="signal peptide" evidence="5">
    <location>
        <begin position="1"/>
        <end position="15"/>
    </location>
</feature>
<comment type="similarity">
    <text evidence="1">Belongs to the type-B carboxylesterase/lipase family.</text>
</comment>
<dbReference type="PROSITE" id="PS51257">
    <property type="entry name" value="PROKAR_LIPOPROTEIN"/>
    <property type="match status" value="1"/>
</dbReference>
<proteinExistence type="inferred from homology"/>
<comment type="caution">
    <text evidence="7">The sequence shown here is derived from an EMBL/GenBank/DDBJ whole genome shotgun (WGS) entry which is preliminary data.</text>
</comment>
<evidence type="ECO:0000259" key="6">
    <source>
        <dbReference type="Pfam" id="PF00135"/>
    </source>
</evidence>
<accession>A0A226DLH7</accession>
<evidence type="ECO:0000256" key="1">
    <source>
        <dbReference type="ARBA" id="ARBA00005964"/>
    </source>
</evidence>
<dbReference type="AlphaFoldDB" id="A0A226DLH7"/>
<evidence type="ECO:0000256" key="4">
    <source>
        <dbReference type="SAM" id="MobiDB-lite"/>
    </source>
</evidence>
<sequence length="202" mass="21892">MRAILLLLSVITISCQKVNHNSTATHVLPVPLAQNGGGVEGEGEQPPFVGEGKGSPISFEGTGGTGTSSNSGPTRSRIVETKYGKVQGISVTIAQGRHNPLKNKIVYVGIPYASPPIKSHRFGPTQTALPWDGVKDAVKPGFVCPQMLPDIRNETAALKEMPRGYLEYLKKVEPYLRNQSEDCLFLNIYSPSGEKLELYPFI</sequence>
<gene>
    <name evidence="7" type="ORF">Fcan01_19230</name>
</gene>
<keyword evidence="3" id="KW-0325">Glycoprotein</keyword>
<dbReference type="InterPro" id="IPR029058">
    <property type="entry name" value="AB_hydrolase_fold"/>
</dbReference>
<evidence type="ECO:0000256" key="2">
    <source>
        <dbReference type="ARBA" id="ARBA00022729"/>
    </source>
</evidence>
<protein>
    <submittedName>
        <fullName evidence="7">Neuroligin 4-like</fullName>
    </submittedName>
</protein>
<dbReference type="Gene3D" id="3.40.50.1820">
    <property type="entry name" value="alpha/beta hydrolase"/>
    <property type="match status" value="1"/>
</dbReference>
<feature type="region of interest" description="Disordered" evidence="4">
    <location>
        <begin position="35"/>
        <end position="75"/>
    </location>
</feature>
<dbReference type="InterPro" id="IPR051093">
    <property type="entry name" value="Neuroligin/BSAL"/>
</dbReference>
<dbReference type="PROSITE" id="PS00941">
    <property type="entry name" value="CARBOXYLESTERASE_B_2"/>
    <property type="match status" value="1"/>
</dbReference>
<dbReference type="OrthoDB" id="3200163at2759"/>
<dbReference type="SUPFAM" id="SSF53474">
    <property type="entry name" value="alpha/beta-Hydrolases"/>
    <property type="match status" value="1"/>
</dbReference>
<evidence type="ECO:0000256" key="5">
    <source>
        <dbReference type="SAM" id="SignalP"/>
    </source>
</evidence>
<name>A0A226DLH7_FOLCA</name>
<dbReference type="InterPro" id="IPR019819">
    <property type="entry name" value="Carboxylesterase_B_CS"/>
</dbReference>
<evidence type="ECO:0000313" key="7">
    <source>
        <dbReference type="EMBL" id="OXA45848.1"/>
    </source>
</evidence>
<feature type="domain" description="Carboxylesterase type B" evidence="6">
    <location>
        <begin position="76"/>
        <end position="194"/>
    </location>
</feature>
<evidence type="ECO:0000256" key="3">
    <source>
        <dbReference type="ARBA" id="ARBA00023180"/>
    </source>
</evidence>